<organism evidence="1">
    <name type="scientific">marine sediment metagenome</name>
    <dbReference type="NCBI Taxonomy" id="412755"/>
    <lineage>
        <taxon>unclassified sequences</taxon>
        <taxon>metagenomes</taxon>
        <taxon>ecological metagenomes</taxon>
    </lineage>
</organism>
<protein>
    <submittedName>
        <fullName evidence="1">Uncharacterized protein</fullName>
    </submittedName>
</protein>
<dbReference type="AlphaFoldDB" id="A0A0F9KCH9"/>
<proteinExistence type="predicted"/>
<dbReference type="EMBL" id="LAZR01008271">
    <property type="protein sequence ID" value="KKM79889.1"/>
    <property type="molecule type" value="Genomic_DNA"/>
</dbReference>
<sequence length="131" mass="15082">METEMKELSEIYDDLYEQGQEVLDTFNPCEVNSGKCAGKDGTFCCGGCEYLGDAGCMTKSLRCKLWLCHNRRMKHKECSKQLDEIYSLARTLGFCHGRLSKERTLELKSRVKVKFVRKNIDKYRSMCAKVS</sequence>
<reference evidence="1" key="1">
    <citation type="journal article" date="2015" name="Nature">
        <title>Complex archaea that bridge the gap between prokaryotes and eukaryotes.</title>
        <authorList>
            <person name="Spang A."/>
            <person name="Saw J.H."/>
            <person name="Jorgensen S.L."/>
            <person name="Zaremba-Niedzwiedzka K."/>
            <person name="Martijn J."/>
            <person name="Lind A.E."/>
            <person name="van Eijk R."/>
            <person name="Schleper C."/>
            <person name="Guy L."/>
            <person name="Ettema T.J."/>
        </authorList>
    </citation>
    <scope>NUCLEOTIDE SEQUENCE</scope>
</reference>
<name>A0A0F9KCH9_9ZZZZ</name>
<evidence type="ECO:0000313" key="1">
    <source>
        <dbReference type="EMBL" id="KKM79889.1"/>
    </source>
</evidence>
<gene>
    <name evidence="1" type="ORF">LCGC14_1345320</name>
</gene>
<comment type="caution">
    <text evidence="1">The sequence shown here is derived from an EMBL/GenBank/DDBJ whole genome shotgun (WGS) entry which is preliminary data.</text>
</comment>
<accession>A0A0F9KCH9</accession>